<dbReference type="Gene3D" id="3.50.50.60">
    <property type="entry name" value="FAD/NAD(P)-binding domain"/>
    <property type="match status" value="2"/>
</dbReference>
<dbReference type="AlphaFoldDB" id="A0A381XMT6"/>
<protein>
    <recommendedName>
        <fullName evidence="9">FAD/NAD(P)-binding domain-containing protein</fullName>
    </recommendedName>
</protein>
<name>A0A381XMT6_9ZZZZ</name>
<comment type="similarity">
    <text evidence="2">Belongs to the FAD-binding monooxygenase family.</text>
</comment>
<keyword evidence="6" id="KW-0560">Oxidoreductase</keyword>
<gene>
    <name evidence="8" type="ORF">METZ01_LOCUS118605</name>
</gene>
<keyword evidence="5" id="KW-0521">NADP</keyword>
<dbReference type="GO" id="GO:0004497">
    <property type="term" value="F:monooxygenase activity"/>
    <property type="evidence" value="ECO:0007669"/>
    <property type="project" value="UniProtKB-KW"/>
</dbReference>
<dbReference type="PANTHER" id="PTHR43098:SF3">
    <property type="entry name" value="L-ORNITHINE N(5)-MONOOXYGENASE-RELATED"/>
    <property type="match status" value="1"/>
</dbReference>
<comment type="cofactor">
    <cofactor evidence="1">
        <name>FAD</name>
        <dbReference type="ChEBI" id="CHEBI:57692"/>
    </cofactor>
</comment>
<evidence type="ECO:0000256" key="5">
    <source>
        <dbReference type="ARBA" id="ARBA00022857"/>
    </source>
</evidence>
<sequence>MIVSPGSRNRSARPPETDVTCDAVIVGAGFAGMYMLYRLRELGLSTRVYEVGGNVGGTWYWNRYPGARCDVESMQYSYTFSEELDQNWSWPEKYSPQPDILNYANHVADHFDLRKDIIFHTRVIAATFDESKERWVVETDRGDCINAQFCIMAVGCLSTANLPPFKGMDEFEGSIYHTGEWPHKRVNFSGLHVGVIGTGSSAIQSIPIIAQEATSVTVFQRTPNYSVPAWNKKMDPAYERKIKASYPELRAKARARPAGFYFPVNIESALEATPEDRRKQFEKRWKLGGLPFLGSYGDLLFEKEANDTIAEFAREKILACVNDPDTAELLCPDNVFGCKRLCVDSGYYETYNLPHVQLVDISKNPIGGFTKRGVVTSGVEYPFDAVVCATGFAAMTGSFDKIQITGKSGLMLTEKWKAGPRTYLGLSSAGFPNLFLITGPGSPSVLANMIPAIEQHVDWMVDCIAHMRDIDAKTIEPKIEYEDDWVNHVNEVSKVSLRSTCSSWYVGANIPGRPHVFMPYIGGFPIYVKKCNEVMANGFEGFTLNGTKNCSLTPKVRQTERWCAPLDMEVMSPATLAARRVPIV</sequence>
<evidence type="ECO:0000256" key="3">
    <source>
        <dbReference type="ARBA" id="ARBA00022630"/>
    </source>
</evidence>
<reference evidence="8" key="1">
    <citation type="submission" date="2018-05" db="EMBL/GenBank/DDBJ databases">
        <authorList>
            <person name="Lanie J.A."/>
            <person name="Ng W.-L."/>
            <person name="Kazmierczak K.M."/>
            <person name="Andrzejewski T.M."/>
            <person name="Davidsen T.M."/>
            <person name="Wayne K.J."/>
            <person name="Tettelin H."/>
            <person name="Glass J.I."/>
            <person name="Rusch D."/>
            <person name="Podicherti R."/>
            <person name="Tsui H.-C.T."/>
            <person name="Winkler M.E."/>
        </authorList>
    </citation>
    <scope>NUCLEOTIDE SEQUENCE</scope>
</reference>
<dbReference type="EMBL" id="UINC01015647">
    <property type="protein sequence ID" value="SVA65751.1"/>
    <property type="molecule type" value="Genomic_DNA"/>
</dbReference>
<evidence type="ECO:0008006" key="9">
    <source>
        <dbReference type="Google" id="ProtNLM"/>
    </source>
</evidence>
<evidence type="ECO:0000256" key="7">
    <source>
        <dbReference type="ARBA" id="ARBA00023033"/>
    </source>
</evidence>
<evidence type="ECO:0000256" key="6">
    <source>
        <dbReference type="ARBA" id="ARBA00023002"/>
    </source>
</evidence>
<keyword evidence="3" id="KW-0285">Flavoprotein</keyword>
<keyword evidence="7" id="KW-0503">Monooxygenase</keyword>
<proteinExistence type="inferred from homology"/>
<dbReference type="SUPFAM" id="SSF51905">
    <property type="entry name" value="FAD/NAD(P)-binding domain"/>
    <property type="match status" value="2"/>
</dbReference>
<evidence type="ECO:0000256" key="4">
    <source>
        <dbReference type="ARBA" id="ARBA00022827"/>
    </source>
</evidence>
<evidence type="ECO:0000256" key="1">
    <source>
        <dbReference type="ARBA" id="ARBA00001974"/>
    </source>
</evidence>
<dbReference type="InterPro" id="IPR036188">
    <property type="entry name" value="FAD/NAD-bd_sf"/>
</dbReference>
<feature type="non-terminal residue" evidence="8">
    <location>
        <position position="584"/>
    </location>
</feature>
<dbReference type="PANTHER" id="PTHR43098">
    <property type="entry name" value="L-ORNITHINE N(5)-MONOOXYGENASE-RELATED"/>
    <property type="match status" value="1"/>
</dbReference>
<dbReference type="InterPro" id="IPR050775">
    <property type="entry name" value="FAD-binding_Monooxygenases"/>
</dbReference>
<keyword evidence="4" id="KW-0274">FAD</keyword>
<evidence type="ECO:0000313" key="8">
    <source>
        <dbReference type="EMBL" id="SVA65751.1"/>
    </source>
</evidence>
<evidence type="ECO:0000256" key="2">
    <source>
        <dbReference type="ARBA" id="ARBA00010139"/>
    </source>
</evidence>
<accession>A0A381XMT6</accession>
<organism evidence="8">
    <name type="scientific">marine metagenome</name>
    <dbReference type="NCBI Taxonomy" id="408172"/>
    <lineage>
        <taxon>unclassified sequences</taxon>
        <taxon>metagenomes</taxon>
        <taxon>ecological metagenomes</taxon>
    </lineage>
</organism>
<dbReference type="Pfam" id="PF13738">
    <property type="entry name" value="Pyr_redox_3"/>
    <property type="match status" value="1"/>
</dbReference>